<dbReference type="AlphaFoldDB" id="A0AAN9DJW6"/>
<dbReference type="EMBL" id="JAYKXH010000002">
    <property type="protein sequence ID" value="KAK7175614.1"/>
    <property type="molecule type" value="Genomic_DNA"/>
</dbReference>
<sequence>MAVWTVYLSLCLLVALSASVETNPIGSERCRVCTDDWRVFGCRCFKFFYNLQTWIDAEKFCLDLDGNLASAHSVEEYTFIQRLIRYEAASSTRAWIGGHDAVQEGVWLWSDGTKMNFEYWSPEPDDDWYNERCLELKYTSGGYWDDDVCTVKKPFVCVR</sequence>
<accession>A0AAN9DJW6</accession>
<feature type="chain" id="PRO_5042953500" description="C-type lectin domain-containing protein" evidence="2">
    <location>
        <begin position="23"/>
        <end position="159"/>
    </location>
</feature>
<dbReference type="InterPro" id="IPR016187">
    <property type="entry name" value="CTDL_fold"/>
</dbReference>
<proteinExistence type="predicted"/>
<keyword evidence="5" id="KW-1185">Reference proteome</keyword>
<dbReference type="Proteomes" id="UP001364617">
    <property type="component" value="Unassembled WGS sequence"/>
</dbReference>
<dbReference type="PRINTS" id="PR01504">
    <property type="entry name" value="PNCREATITSAP"/>
</dbReference>
<dbReference type="PANTHER" id="PTHR22803">
    <property type="entry name" value="MANNOSE, PHOSPHOLIPASE, LECTIN RECEPTOR RELATED"/>
    <property type="match status" value="1"/>
</dbReference>
<gene>
    <name evidence="4" type="ORF">R3I93_002522</name>
</gene>
<dbReference type="InterPro" id="IPR001304">
    <property type="entry name" value="C-type_lectin-like"/>
</dbReference>
<evidence type="ECO:0000313" key="5">
    <source>
        <dbReference type="Proteomes" id="UP001364617"/>
    </source>
</evidence>
<dbReference type="InterPro" id="IPR018378">
    <property type="entry name" value="C-type_lectin_CS"/>
</dbReference>
<dbReference type="Pfam" id="PF00059">
    <property type="entry name" value="Lectin_C"/>
    <property type="match status" value="1"/>
</dbReference>
<keyword evidence="1" id="KW-1015">Disulfide bond</keyword>
<organism evidence="4 5">
    <name type="scientific">Phoxinus phoxinus</name>
    <name type="common">Eurasian minnow</name>
    <dbReference type="NCBI Taxonomy" id="58324"/>
    <lineage>
        <taxon>Eukaryota</taxon>
        <taxon>Metazoa</taxon>
        <taxon>Chordata</taxon>
        <taxon>Craniata</taxon>
        <taxon>Vertebrata</taxon>
        <taxon>Euteleostomi</taxon>
        <taxon>Actinopterygii</taxon>
        <taxon>Neopterygii</taxon>
        <taxon>Teleostei</taxon>
        <taxon>Ostariophysi</taxon>
        <taxon>Cypriniformes</taxon>
        <taxon>Leuciscidae</taxon>
        <taxon>Phoxininae</taxon>
        <taxon>Phoxinus</taxon>
    </lineage>
</organism>
<dbReference type="CDD" id="cd00037">
    <property type="entry name" value="CLECT"/>
    <property type="match status" value="1"/>
</dbReference>
<dbReference type="SMART" id="SM00034">
    <property type="entry name" value="CLECT"/>
    <property type="match status" value="1"/>
</dbReference>
<protein>
    <recommendedName>
        <fullName evidence="3">C-type lectin domain-containing protein</fullName>
    </recommendedName>
</protein>
<dbReference type="PROSITE" id="PS00615">
    <property type="entry name" value="C_TYPE_LECTIN_1"/>
    <property type="match status" value="1"/>
</dbReference>
<feature type="domain" description="C-type lectin" evidence="3">
    <location>
        <begin position="40"/>
        <end position="158"/>
    </location>
</feature>
<evidence type="ECO:0000313" key="4">
    <source>
        <dbReference type="EMBL" id="KAK7175614.1"/>
    </source>
</evidence>
<dbReference type="InterPro" id="IPR016186">
    <property type="entry name" value="C-type_lectin-like/link_sf"/>
</dbReference>
<name>A0AAN9DJW6_9TELE</name>
<evidence type="ECO:0000256" key="2">
    <source>
        <dbReference type="SAM" id="SignalP"/>
    </source>
</evidence>
<dbReference type="PROSITE" id="PS50041">
    <property type="entry name" value="C_TYPE_LECTIN_2"/>
    <property type="match status" value="1"/>
</dbReference>
<feature type="signal peptide" evidence="2">
    <location>
        <begin position="1"/>
        <end position="22"/>
    </location>
</feature>
<dbReference type="SUPFAM" id="SSF56436">
    <property type="entry name" value="C-type lectin-like"/>
    <property type="match status" value="1"/>
</dbReference>
<keyword evidence="2" id="KW-0732">Signal</keyword>
<comment type="caution">
    <text evidence="4">The sequence shown here is derived from an EMBL/GenBank/DDBJ whole genome shotgun (WGS) entry which is preliminary data.</text>
</comment>
<reference evidence="4 5" key="1">
    <citation type="submission" date="2024-02" db="EMBL/GenBank/DDBJ databases">
        <title>Chromosome-level genome assembly of the Eurasian Minnow (Phoxinus phoxinus).</title>
        <authorList>
            <person name="Oriowo T.O."/>
            <person name="Martin S."/>
            <person name="Stange M."/>
            <person name="Chrysostomakis Y."/>
            <person name="Brown T."/>
            <person name="Winkler S."/>
            <person name="Kukowka S."/>
            <person name="Myers E.W."/>
            <person name="Bohne A."/>
        </authorList>
    </citation>
    <scope>NUCLEOTIDE SEQUENCE [LARGE SCALE GENOMIC DNA]</scope>
    <source>
        <strain evidence="4">ZFMK-TIS-60720</strain>
        <tissue evidence="4">Whole Organism</tissue>
    </source>
</reference>
<evidence type="ECO:0000259" key="3">
    <source>
        <dbReference type="PROSITE" id="PS50041"/>
    </source>
</evidence>
<dbReference type="InterPro" id="IPR050111">
    <property type="entry name" value="C-type_lectin/snaclec_domain"/>
</dbReference>
<dbReference type="Gene3D" id="3.10.100.10">
    <property type="entry name" value="Mannose-Binding Protein A, subunit A"/>
    <property type="match status" value="1"/>
</dbReference>
<evidence type="ECO:0000256" key="1">
    <source>
        <dbReference type="ARBA" id="ARBA00023157"/>
    </source>
</evidence>